<feature type="domain" description="Beta-ketoacyl-[acyl-carrier-protein] synthase III C-terminal" evidence="13">
    <location>
        <begin position="242"/>
        <end position="330"/>
    </location>
</feature>
<dbReference type="EC" id="2.3.1.180" evidence="3 12"/>
<comment type="function">
    <text evidence="12">Catalyzes the condensation reaction of fatty acid synthesis by the addition to an acyl acceptor of two carbons from malonyl-ACP. Catalyzes the first condensation reaction which initiates fatty acid synthesis and may therefore play a role in governing the total rate of fatty acid production. Possesses both acetoacetyl-ACP synthase and acetyl transacylase activities. Its substrate specificity determines the biosynthesis of branched-chain and/or straight-chain of fatty acids.</text>
</comment>
<comment type="subcellular location">
    <subcellularLocation>
        <location evidence="12">Cytoplasm</location>
    </subcellularLocation>
</comment>
<dbReference type="InterPro" id="IPR004655">
    <property type="entry name" value="FabH"/>
</dbReference>
<dbReference type="UniPathway" id="UPA00094"/>
<dbReference type="GO" id="GO:0004315">
    <property type="term" value="F:3-oxoacyl-[acyl-carrier-protein] synthase activity"/>
    <property type="evidence" value="ECO:0007669"/>
    <property type="project" value="InterPro"/>
</dbReference>
<comment type="domain">
    <text evidence="12">The last Arg residue of the ACP-binding site is essential for the weak association between ACP/AcpP and FabH.</text>
</comment>
<dbReference type="Proteomes" id="UP000007382">
    <property type="component" value="Chromosome"/>
</dbReference>
<dbReference type="GO" id="GO:0005737">
    <property type="term" value="C:cytoplasm"/>
    <property type="evidence" value="ECO:0007669"/>
    <property type="project" value="UniProtKB-SubCell"/>
</dbReference>
<evidence type="ECO:0000256" key="11">
    <source>
        <dbReference type="ARBA" id="ARBA00051096"/>
    </source>
</evidence>
<evidence type="ECO:0000256" key="9">
    <source>
        <dbReference type="ARBA" id="ARBA00023268"/>
    </source>
</evidence>
<keyword evidence="5 12" id="KW-0808">Transferase</keyword>
<dbReference type="GO" id="GO:0033818">
    <property type="term" value="F:beta-ketoacyl-acyl-carrier-protein synthase III activity"/>
    <property type="evidence" value="ECO:0007669"/>
    <property type="project" value="UniProtKB-UniRule"/>
</dbReference>
<evidence type="ECO:0000256" key="1">
    <source>
        <dbReference type="ARBA" id="ARBA00005194"/>
    </source>
</evidence>
<dbReference type="RefSeq" id="WP_014450099.1">
    <property type="nucleotide sequence ID" value="NC_017094.1"/>
</dbReference>
<dbReference type="InterPro" id="IPR013747">
    <property type="entry name" value="ACP_syn_III_C"/>
</dbReference>
<evidence type="ECO:0000256" key="6">
    <source>
        <dbReference type="ARBA" id="ARBA00022832"/>
    </source>
</evidence>
<feature type="active site" evidence="12">
    <location>
        <position position="287"/>
    </location>
</feature>
<keyword evidence="4 12" id="KW-0444">Lipid biosynthesis</keyword>
<comment type="pathway">
    <text evidence="1 12">Lipid metabolism; fatty acid biosynthesis.</text>
</comment>
<dbReference type="Gene3D" id="3.40.47.10">
    <property type="match status" value="1"/>
</dbReference>
<dbReference type="NCBIfam" id="NF006829">
    <property type="entry name" value="PRK09352.1"/>
    <property type="match status" value="1"/>
</dbReference>
<dbReference type="PANTHER" id="PTHR43091">
    <property type="entry name" value="3-OXOACYL-[ACYL-CARRIER-PROTEIN] SYNTHASE"/>
    <property type="match status" value="1"/>
</dbReference>
<keyword evidence="9 12" id="KW-0511">Multifunctional enzyme</keyword>
<feature type="domain" description="Beta-ketoacyl-[acyl-carrier-protein] synthase III N-terminal" evidence="14">
    <location>
        <begin position="109"/>
        <end position="189"/>
    </location>
</feature>
<dbReference type="SUPFAM" id="SSF53901">
    <property type="entry name" value="Thiolase-like"/>
    <property type="match status" value="1"/>
</dbReference>
<evidence type="ECO:0000256" key="3">
    <source>
        <dbReference type="ARBA" id="ARBA00012333"/>
    </source>
</evidence>
<dbReference type="Pfam" id="PF08541">
    <property type="entry name" value="ACP_syn_III_C"/>
    <property type="match status" value="1"/>
</dbReference>
<dbReference type="AlphaFoldDB" id="I0IQR6"/>
<reference evidence="15 16" key="1">
    <citation type="journal article" date="2012" name="J. Bacteriol.">
        <title>Complete Genome Sequence of Leptospirillum ferrooxidans Strain C2-3, Isolated from a Fresh Volcanic Ash Deposit on the Island of Miyake, Japan.</title>
        <authorList>
            <person name="Fujimura R."/>
            <person name="Sato Y."/>
            <person name="Nishizawa T."/>
            <person name="Oshima K."/>
            <person name="Kim S.-W."/>
            <person name="Hattori M."/>
            <person name="Kamijo T."/>
            <person name="Ohta H."/>
        </authorList>
    </citation>
    <scope>NUCLEOTIDE SEQUENCE [LARGE SCALE GENOMIC DNA]</scope>
    <source>
        <strain evidence="15 16">C2-3</strain>
    </source>
</reference>
<dbReference type="InterPro" id="IPR013751">
    <property type="entry name" value="ACP_syn_III_N"/>
</dbReference>
<dbReference type="OrthoDB" id="9815506at2"/>
<feature type="region of interest" description="ACP-binding" evidence="12">
    <location>
        <begin position="258"/>
        <end position="262"/>
    </location>
</feature>
<keyword evidence="6 12" id="KW-0276">Fatty acid metabolism</keyword>
<evidence type="ECO:0000256" key="7">
    <source>
        <dbReference type="ARBA" id="ARBA00023098"/>
    </source>
</evidence>
<keyword evidence="16" id="KW-1185">Reference proteome</keyword>
<dbReference type="HAMAP" id="MF_01815">
    <property type="entry name" value="FabH"/>
    <property type="match status" value="1"/>
</dbReference>
<evidence type="ECO:0000256" key="5">
    <source>
        <dbReference type="ARBA" id="ARBA00022679"/>
    </source>
</evidence>
<dbReference type="InterPro" id="IPR016039">
    <property type="entry name" value="Thiolase-like"/>
</dbReference>
<evidence type="ECO:0000256" key="10">
    <source>
        <dbReference type="ARBA" id="ARBA00023315"/>
    </source>
</evidence>
<dbReference type="KEGG" id="lfc:LFE_1938"/>
<dbReference type="eggNOG" id="COG0332">
    <property type="taxonomic scope" value="Bacteria"/>
</dbReference>
<evidence type="ECO:0000256" key="2">
    <source>
        <dbReference type="ARBA" id="ARBA00008642"/>
    </source>
</evidence>
<evidence type="ECO:0000313" key="16">
    <source>
        <dbReference type="Proteomes" id="UP000007382"/>
    </source>
</evidence>
<keyword evidence="12" id="KW-0963">Cytoplasm</keyword>
<evidence type="ECO:0000313" key="15">
    <source>
        <dbReference type="EMBL" id="BAM07615.1"/>
    </source>
</evidence>
<dbReference type="STRING" id="1162668.LFE_1938"/>
<accession>I0IQR6</accession>
<comment type="similarity">
    <text evidence="2 12">Belongs to the thiolase-like superfamily. FabH family.</text>
</comment>
<keyword evidence="7 12" id="KW-0443">Lipid metabolism</keyword>
<feature type="active site" evidence="12">
    <location>
        <position position="115"/>
    </location>
</feature>
<evidence type="ECO:0000256" key="4">
    <source>
        <dbReference type="ARBA" id="ARBA00022516"/>
    </source>
</evidence>
<gene>
    <name evidence="12" type="primary">fabH</name>
    <name evidence="15" type="ordered locus">LFE_1938</name>
</gene>
<dbReference type="PATRIC" id="fig|1162668.3.peg.2301"/>
<evidence type="ECO:0000259" key="14">
    <source>
        <dbReference type="Pfam" id="PF08545"/>
    </source>
</evidence>
<dbReference type="Pfam" id="PF08545">
    <property type="entry name" value="ACP_syn_III"/>
    <property type="match status" value="1"/>
</dbReference>
<keyword evidence="8 12" id="KW-0275">Fatty acid biosynthesis</keyword>
<dbReference type="NCBIfam" id="TIGR00747">
    <property type="entry name" value="fabH"/>
    <property type="match status" value="1"/>
</dbReference>
<keyword evidence="10 12" id="KW-0012">Acyltransferase</keyword>
<evidence type="ECO:0000256" key="8">
    <source>
        <dbReference type="ARBA" id="ARBA00023160"/>
    </source>
</evidence>
<dbReference type="PANTHER" id="PTHR43091:SF1">
    <property type="entry name" value="BETA-KETOACYL-[ACYL-CARRIER-PROTEIN] SYNTHASE III, CHLOROPLASTIC"/>
    <property type="match status" value="1"/>
</dbReference>
<name>I0IQR6_LEPFC</name>
<dbReference type="HOGENOM" id="CLU_039592_3_1_0"/>
<feature type="active site" evidence="12">
    <location>
        <position position="257"/>
    </location>
</feature>
<dbReference type="GO" id="GO:0006633">
    <property type="term" value="P:fatty acid biosynthetic process"/>
    <property type="evidence" value="ECO:0007669"/>
    <property type="project" value="UniProtKB-UniRule"/>
</dbReference>
<comment type="subunit">
    <text evidence="12">Homodimer.</text>
</comment>
<comment type="catalytic activity">
    <reaction evidence="11">
        <text>malonyl-[ACP] + acetyl-CoA + H(+) = 3-oxobutanoyl-[ACP] + CO2 + CoA</text>
        <dbReference type="Rhea" id="RHEA:12080"/>
        <dbReference type="Rhea" id="RHEA-COMP:9623"/>
        <dbReference type="Rhea" id="RHEA-COMP:9625"/>
        <dbReference type="ChEBI" id="CHEBI:15378"/>
        <dbReference type="ChEBI" id="CHEBI:16526"/>
        <dbReference type="ChEBI" id="CHEBI:57287"/>
        <dbReference type="ChEBI" id="CHEBI:57288"/>
        <dbReference type="ChEBI" id="CHEBI:78449"/>
        <dbReference type="ChEBI" id="CHEBI:78450"/>
        <dbReference type="EC" id="2.3.1.180"/>
    </reaction>
    <physiologicalReaction direction="left-to-right" evidence="11">
        <dbReference type="Rhea" id="RHEA:12081"/>
    </physiologicalReaction>
</comment>
<sequence>MDPLVSIVSGTGSYAPDRIMTNFDLESIVETSDSWIRERTGIGERRIAAPGQATSDLAVLAGKKALEMAGISGADLDGIIVATTTPDMPFPSTACLVQRDLGAGKAFAFDLNAVCSGFVYALKVADSMIKSGSAQKILVIGAEVMSRYLDWEDRTTCVLFGDGAGALVLSASSDPRSRGVGKMALHADGAGWEMIYVPGGGSRLPASSEVVAQNLTKIRMKGAETFKMAVRTIESSIREVLALEGLTPSDIDWVIPHQANGRILGAVGQRLGISEDRFCLNIERYGNTSAASIPVALDEAVRSGRIAKGDRVVVTAFGAGVTWGSGLLTWEMDRFSPEDSK</sequence>
<dbReference type="EMBL" id="AP012342">
    <property type="protein sequence ID" value="BAM07615.1"/>
    <property type="molecule type" value="Genomic_DNA"/>
</dbReference>
<dbReference type="FunFam" id="3.40.47.10:FF:000004">
    <property type="entry name" value="3-oxoacyl-[acyl-carrier-protein] synthase 3"/>
    <property type="match status" value="1"/>
</dbReference>
<protein>
    <recommendedName>
        <fullName evidence="3 12">Beta-ketoacyl-[acyl-carrier-protein] synthase III</fullName>
        <shortName evidence="12">Beta-ketoacyl-ACP synthase III</shortName>
        <shortName evidence="12">KAS III</shortName>
        <ecNumber evidence="3 12">2.3.1.180</ecNumber>
    </recommendedName>
    <alternativeName>
        <fullName evidence="12">3-oxoacyl-[acyl-carrier-protein] synthase 3</fullName>
    </alternativeName>
    <alternativeName>
        <fullName evidence="12">3-oxoacyl-[acyl-carrier-protein] synthase III</fullName>
    </alternativeName>
</protein>
<dbReference type="CDD" id="cd00830">
    <property type="entry name" value="KAS_III"/>
    <property type="match status" value="1"/>
</dbReference>
<proteinExistence type="inferred from homology"/>
<organism evidence="15 16">
    <name type="scientific">Leptospirillum ferrooxidans (strain C2-3)</name>
    <dbReference type="NCBI Taxonomy" id="1162668"/>
    <lineage>
        <taxon>Bacteria</taxon>
        <taxon>Pseudomonadati</taxon>
        <taxon>Nitrospirota</taxon>
        <taxon>Nitrospiria</taxon>
        <taxon>Nitrospirales</taxon>
        <taxon>Nitrospiraceae</taxon>
        <taxon>Leptospirillum</taxon>
    </lineage>
</organism>
<evidence type="ECO:0000256" key="12">
    <source>
        <dbReference type="HAMAP-Rule" id="MF_01815"/>
    </source>
</evidence>
<evidence type="ECO:0000259" key="13">
    <source>
        <dbReference type="Pfam" id="PF08541"/>
    </source>
</evidence>
<reference evidence="16" key="2">
    <citation type="submission" date="2012-03" db="EMBL/GenBank/DDBJ databases">
        <title>The complete genome sequence of the pioneer microbe on fresh volcanic deposit, Leptospirillum ferrooxidans strain C2-3.</title>
        <authorList>
            <person name="Fujimura R."/>
            <person name="Sato Y."/>
            <person name="Nishizawa T."/>
            <person name="Nanba K."/>
            <person name="Oshima K."/>
            <person name="Hattori M."/>
            <person name="Kamijo T."/>
            <person name="Ohta H."/>
        </authorList>
    </citation>
    <scope>NUCLEOTIDE SEQUENCE [LARGE SCALE GENOMIC DNA]</scope>
    <source>
        <strain evidence="16">C2-3</strain>
    </source>
</reference>